<protein>
    <recommendedName>
        <fullName evidence="2">non-specific serine/threonine protein kinase</fullName>
        <ecNumber evidence="2">2.7.11.1</ecNumber>
    </recommendedName>
</protein>
<keyword evidence="19" id="KW-1185">Reference proteome</keyword>
<keyword evidence="11" id="KW-0472">Membrane</keyword>
<dbReference type="InterPro" id="IPR011009">
    <property type="entry name" value="Kinase-like_dom_sf"/>
</dbReference>
<feature type="region of interest" description="Disordered" evidence="14">
    <location>
        <begin position="914"/>
        <end position="933"/>
    </location>
</feature>
<dbReference type="GO" id="GO:0051082">
    <property type="term" value="F:unfolded protein binding"/>
    <property type="evidence" value="ECO:0007669"/>
    <property type="project" value="TreeGrafter"/>
</dbReference>
<evidence type="ECO:0000256" key="11">
    <source>
        <dbReference type="ARBA" id="ARBA00023136"/>
    </source>
</evidence>
<keyword evidence="5" id="KW-0812">Transmembrane</keyword>
<dbReference type="GO" id="GO:0036498">
    <property type="term" value="P:IRE1-mediated unfolded protein response"/>
    <property type="evidence" value="ECO:0007669"/>
    <property type="project" value="TreeGrafter"/>
</dbReference>
<dbReference type="InterPro" id="IPR015943">
    <property type="entry name" value="WD40/YVTN_repeat-like_dom_sf"/>
</dbReference>
<dbReference type="OrthoDB" id="63989at2759"/>
<feature type="region of interest" description="Disordered" evidence="14">
    <location>
        <begin position="577"/>
        <end position="679"/>
    </location>
</feature>
<dbReference type="Gene3D" id="2.130.10.10">
    <property type="entry name" value="YVTN repeat-like/Quinoprotein amine dehydrogenase"/>
    <property type="match status" value="1"/>
</dbReference>
<evidence type="ECO:0000256" key="1">
    <source>
        <dbReference type="ARBA" id="ARBA00004479"/>
    </source>
</evidence>
<feature type="domain" description="KEN" evidence="17">
    <location>
        <begin position="1025"/>
        <end position="1167"/>
    </location>
</feature>
<name>A0A6A6BHQ9_9PEZI</name>
<evidence type="ECO:0000256" key="12">
    <source>
        <dbReference type="ARBA" id="ARBA00048659"/>
    </source>
</evidence>
<comment type="catalytic activity">
    <reaction evidence="12">
        <text>L-threonyl-[protein] + ATP = O-phospho-L-threonyl-[protein] + ADP + H(+)</text>
        <dbReference type="Rhea" id="RHEA:46608"/>
        <dbReference type="Rhea" id="RHEA-COMP:11060"/>
        <dbReference type="Rhea" id="RHEA-COMP:11605"/>
        <dbReference type="ChEBI" id="CHEBI:15378"/>
        <dbReference type="ChEBI" id="CHEBI:30013"/>
        <dbReference type="ChEBI" id="CHEBI:30616"/>
        <dbReference type="ChEBI" id="CHEBI:61977"/>
        <dbReference type="ChEBI" id="CHEBI:456216"/>
        <dbReference type="EC" id="2.7.11.1"/>
    </reaction>
    <physiologicalReaction direction="left-to-right" evidence="12">
        <dbReference type="Rhea" id="RHEA:46609"/>
    </physiologicalReaction>
</comment>
<keyword evidence="3" id="KW-0723">Serine/threonine-protein kinase</keyword>
<keyword evidence="9" id="KW-0067">ATP-binding</keyword>
<proteinExistence type="predicted"/>
<keyword evidence="8" id="KW-0418">Kinase</keyword>
<evidence type="ECO:0000256" key="2">
    <source>
        <dbReference type="ARBA" id="ARBA00012513"/>
    </source>
</evidence>
<keyword evidence="6 15" id="KW-0732">Signal</keyword>
<evidence type="ECO:0000256" key="4">
    <source>
        <dbReference type="ARBA" id="ARBA00022679"/>
    </source>
</evidence>
<evidence type="ECO:0000256" key="13">
    <source>
        <dbReference type="ARBA" id="ARBA00048977"/>
    </source>
</evidence>
<dbReference type="GO" id="GO:0070059">
    <property type="term" value="P:intrinsic apoptotic signaling pathway in response to endoplasmic reticulum stress"/>
    <property type="evidence" value="ECO:0007669"/>
    <property type="project" value="TreeGrafter"/>
</dbReference>
<dbReference type="Gene3D" id="1.20.1440.180">
    <property type="entry name" value="KEN domain"/>
    <property type="match status" value="1"/>
</dbReference>
<dbReference type="InterPro" id="IPR018391">
    <property type="entry name" value="PQQ_b-propeller_rpt"/>
</dbReference>
<dbReference type="SMART" id="SM00580">
    <property type="entry name" value="PUG"/>
    <property type="match status" value="1"/>
</dbReference>
<feature type="signal peptide" evidence="15">
    <location>
        <begin position="1"/>
        <end position="32"/>
    </location>
</feature>
<dbReference type="CDD" id="cd09769">
    <property type="entry name" value="Luminal_IRE1"/>
    <property type="match status" value="1"/>
</dbReference>
<dbReference type="InterPro" id="IPR008271">
    <property type="entry name" value="Ser/Thr_kinase_AS"/>
</dbReference>
<keyword evidence="4" id="KW-0808">Transferase</keyword>
<dbReference type="Pfam" id="PF00069">
    <property type="entry name" value="Pkinase"/>
    <property type="match status" value="1"/>
</dbReference>
<evidence type="ECO:0000313" key="18">
    <source>
        <dbReference type="EMBL" id="KAF2142081.1"/>
    </source>
</evidence>
<feature type="domain" description="Protein kinase" evidence="16">
    <location>
        <begin position="718"/>
        <end position="1022"/>
    </location>
</feature>
<evidence type="ECO:0000256" key="14">
    <source>
        <dbReference type="SAM" id="MobiDB-lite"/>
    </source>
</evidence>
<dbReference type="GO" id="GO:0005524">
    <property type="term" value="F:ATP binding"/>
    <property type="evidence" value="ECO:0007669"/>
    <property type="project" value="UniProtKB-KW"/>
</dbReference>
<evidence type="ECO:0000256" key="10">
    <source>
        <dbReference type="ARBA" id="ARBA00022989"/>
    </source>
</evidence>
<evidence type="ECO:0000313" key="19">
    <source>
        <dbReference type="Proteomes" id="UP000799438"/>
    </source>
</evidence>
<dbReference type="SMART" id="SM00220">
    <property type="entry name" value="S_TKc"/>
    <property type="match status" value="1"/>
</dbReference>
<dbReference type="EMBL" id="ML995485">
    <property type="protein sequence ID" value="KAF2142081.1"/>
    <property type="molecule type" value="Genomic_DNA"/>
</dbReference>
<evidence type="ECO:0000256" key="5">
    <source>
        <dbReference type="ARBA" id="ARBA00022692"/>
    </source>
</evidence>
<gene>
    <name evidence="18" type="ORF">K452DRAFT_227232</name>
</gene>
<comment type="catalytic activity">
    <reaction evidence="13">
        <text>L-seryl-[protein] + ATP = O-phospho-L-seryl-[protein] + ADP + H(+)</text>
        <dbReference type="Rhea" id="RHEA:17989"/>
        <dbReference type="Rhea" id="RHEA-COMP:9863"/>
        <dbReference type="Rhea" id="RHEA-COMP:11604"/>
        <dbReference type="ChEBI" id="CHEBI:15378"/>
        <dbReference type="ChEBI" id="CHEBI:29999"/>
        <dbReference type="ChEBI" id="CHEBI:30616"/>
        <dbReference type="ChEBI" id="CHEBI:83421"/>
        <dbReference type="ChEBI" id="CHEBI:456216"/>
        <dbReference type="EC" id="2.7.11.1"/>
    </reaction>
    <physiologicalReaction direction="left-to-right" evidence="13">
        <dbReference type="Rhea" id="RHEA:17990"/>
    </physiologicalReaction>
</comment>
<dbReference type="SUPFAM" id="SSF56112">
    <property type="entry name" value="Protein kinase-like (PK-like)"/>
    <property type="match status" value="1"/>
</dbReference>
<dbReference type="PROSITE" id="PS51392">
    <property type="entry name" value="KEN"/>
    <property type="match status" value="1"/>
</dbReference>
<evidence type="ECO:0000256" key="3">
    <source>
        <dbReference type="ARBA" id="ARBA00022527"/>
    </source>
</evidence>
<comment type="subcellular location">
    <subcellularLocation>
        <location evidence="1">Membrane</location>
        <topology evidence="1">Single-pass type I membrane protein</topology>
    </subcellularLocation>
</comment>
<keyword evidence="7" id="KW-0547">Nucleotide-binding</keyword>
<evidence type="ECO:0000256" key="9">
    <source>
        <dbReference type="ARBA" id="ARBA00022840"/>
    </source>
</evidence>
<dbReference type="EC" id="2.7.11.1" evidence="2"/>
<dbReference type="FunFam" id="3.30.200.20:FF:000077">
    <property type="entry name" value="Putative Serine/threonine-protein kinase/endoribonuclease IRE1"/>
    <property type="match status" value="1"/>
</dbReference>
<dbReference type="GO" id="GO:0006397">
    <property type="term" value="P:mRNA processing"/>
    <property type="evidence" value="ECO:0007669"/>
    <property type="project" value="InterPro"/>
</dbReference>
<dbReference type="GO" id="GO:0004674">
    <property type="term" value="F:protein serine/threonine kinase activity"/>
    <property type="evidence" value="ECO:0007669"/>
    <property type="project" value="UniProtKB-KW"/>
</dbReference>
<evidence type="ECO:0000259" key="17">
    <source>
        <dbReference type="PROSITE" id="PS51392"/>
    </source>
</evidence>
<feature type="compositionally biased region" description="Basic and acidic residues" evidence="14">
    <location>
        <begin position="593"/>
        <end position="605"/>
    </location>
</feature>
<reference evidence="18" key="1">
    <citation type="journal article" date="2020" name="Stud. Mycol.">
        <title>101 Dothideomycetes genomes: a test case for predicting lifestyles and emergence of pathogens.</title>
        <authorList>
            <person name="Haridas S."/>
            <person name="Albert R."/>
            <person name="Binder M."/>
            <person name="Bloem J."/>
            <person name="Labutti K."/>
            <person name="Salamov A."/>
            <person name="Andreopoulos B."/>
            <person name="Baker S."/>
            <person name="Barry K."/>
            <person name="Bills G."/>
            <person name="Bluhm B."/>
            <person name="Cannon C."/>
            <person name="Castanera R."/>
            <person name="Culley D."/>
            <person name="Daum C."/>
            <person name="Ezra D."/>
            <person name="Gonzalez J."/>
            <person name="Henrissat B."/>
            <person name="Kuo A."/>
            <person name="Liang C."/>
            <person name="Lipzen A."/>
            <person name="Lutzoni F."/>
            <person name="Magnuson J."/>
            <person name="Mondo S."/>
            <person name="Nolan M."/>
            <person name="Ohm R."/>
            <person name="Pangilinan J."/>
            <person name="Park H.-J."/>
            <person name="Ramirez L."/>
            <person name="Alfaro M."/>
            <person name="Sun H."/>
            <person name="Tritt A."/>
            <person name="Yoshinaga Y."/>
            <person name="Zwiers L.-H."/>
            <person name="Turgeon B."/>
            <person name="Goodwin S."/>
            <person name="Spatafora J."/>
            <person name="Crous P."/>
            <person name="Grigoriev I."/>
        </authorList>
    </citation>
    <scope>NUCLEOTIDE SEQUENCE</scope>
    <source>
        <strain evidence="18">CBS 121167</strain>
    </source>
</reference>
<evidence type="ECO:0000256" key="15">
    <source>
        <dbReference type="SAM" id="SignalP"/>
    </source>
</evidence>
<dbReference type="Gene3D" id="3.30.200.20">
    <property type="entry name" value="Phosphorylase Kinase, domain 1"/>
    <property type="match status" value="1"/>
</dbReference>
<dbReference type="CDD" id="cd10422">
    <property type="entry name" value="RNase_Ire1"/>
    <property type="match status" value="1"/>
</dbReference>
<dbReference type="GeneID" id="54294382"/>
<evidence type="ECO:0000256" key="8">
    <source>
        <dbReference type="ARBA" id="ARBA00022777"/>
    </source>
</evidence>
<dbReference type="Gene3D" id="1.10.510.10">
    <property type="entry name" value="Transferase(Phosphotransferase) domain 1"/>
    <property type="match status" value="1"/>
</dbReference>
<dbReference type="InterPro" id="IPR010513">
    <property type="entry name" value="KEN_dom"/>
</dbReference>
<dbReference type="SUPFAM" id="SSF50998">
    <property type="entry name" value="Quinoprotein alcohol dehydrogenase-like"/>
    <property type="match status" value="1"/>
</dbReference>
<dbReference type="PROSITE" id="PS50011">
    <property type="entry name" value="PROTEIN_KINASE_DOM"/>
    <property type="match status" value="1"/>
</dbReference>
<dbReference type="RefSeq" id="XP_033397793.1">
    <property type="nucleotide sequence ID" value="XM_033536886.1"/>
</dbReference>
<evidence type="ECO:0000256" key="7">
    <source>
        <dbReference type="ARBA" id="ARBA00022741"/>
    </source>
</evidence>
<organism evidence="18 19">
    <name type="scientific">Aplosporella prunicola CBS 121167</name>
    <dbReference type="NCBI Taxonomy" id="1176127"/>
    <lineage>
        <taxon>Eukaryota</taxon>
        <taxon>Fungi</taxon>
        <taxon>Dikarya</taxon>
        <taxon>Ascomycota</taxon>
        <taxon>Pezizomycotina</taxon>
        <taxon>Dothideomycetes</taxon>
        <taxon>Dothideomycetes incertae sedis</taxon>
        <taxon>Botryosphaeriales</taxon>
        <taxon>Aplosporellaceae</taxon>
        <taxon>Aplosporella</taxon>
    </lineage>
</organism>
<dbReference type="GO" id="GO:0004521">
    <property type="term" value="F:RNA endonuclease activity"/>
    <property type="evidence" value="ECO:0007669"/>
    <property type="project" value="InterPro"/>
</dbReference>
<sequence>MPRRRPPGRRGQSAAFSSTLIALLLVFPLVASTQQQYHGHQSNVRRNSPREETLLDTSTRNSHWSEDHLNTLSEHSVKDVRHNTETPFISKNERAIATLAPAGSEFAVRAPPARSAAGPSGAISSRERARSLQDWEVVDFVLLATVDGMMHARDRNTGEERWTLYADRPMVDMVYHRRNSTGGPSDQILDEGFEWIVEPNQDGSLYIATPAPNIGIQKLGLTVKQLAEELSPYASEDPPVVYTAEKRITMYTVDATTGRILKQFNSGGASSYEGEGSCRLKGFEGVDDDACKPTGTLALGRTEYTVGIANRDTGAPICTIRYFEWAANNRDRDLHSQYSSTMDNKYIYSKFNGHVFALDHTRDIERRVYRGKFDSPVVRVFDVVRPFHANSNSRDTALVLLPQPPGPAIVQDVEQDVFVNCTENGSWYAMSESSYPAVTDGATRAQCYSVDWNQLAINWGVNHPSIKPFLVGVHSLSDDNRATPSHLATIGGTEEVSSVNKPAGDMQPVISTRSAPTPLPTPQKPTWGLFFWTLVVAIAFLYLGAVVDWKKTLHDPLSTLKANTAVPDLSPRVPQIEISEAQSPTEEPEEATDEQRKEVRFKVAEEEISVPGDETPPSPTDSESKLLPDNGSERPVSPGPGEDGENAEAPKKKKAHRGVRGGRKRKGKKKSSEEEEDGGIRVVEDVKKFGEEQAPKPESIEDQDASSLSAAKQLHNLTITNRVLGSGSGGTFVFEGKFEGRDVAVKRMLHEYYELADQEVNLLTQSDDHPNVIRYFCRQNDKDFLYIAVELCQASLWDLYSESSIRSDYEDWTDKQSRLVGEINKDVPRALYQLAAGLNHLHGLRIIHRDIKPQNILIAYPKKNQTGGPRFVISDFGLCKTLPDGVSTLVGTTTNAGTVGWKAPELILQPKEIEGRGSSTGHTRDSSQSNDAVSQGVKRSVDIFSLGCVFFYVLTNGSHPFDDEEGWMQMRELNIKKNKYNFSKLEYLGDDAEEPMHLISRMLSNNPVDRPTAAQVMQHPFFWNAEKRLTFLCQVSDRFEFEPRDPPSKELLRLESHNVEVICSARGTHPIKFPDFLAKLDRKFIDTLGKQRKYQGDRMLDLLRALRNKKNHYYDMPPDVQAKVGPLPDGYLRYWTTRFPKLLMACYEAVQECGFHKEAGFRPFYEGEVK</sequence>
<dbReference type="PANTHER" id="PTHR13954">
    <property type="entry name" value="IRE1-RELATED"/>
    <property type="match status" value="1"/>
</dbReference>
<evidence type="ECO:0000259" key="16">
    <source>
        <dbReference type="PROSITE" id="PS50011"/>
    </source>
</evidence>
<feature type="compositionally biased region" description="Basic residues" evidence="14">
    <location>
        <begin position="651"/>
        <end position="669"/>
    </location>
</feature>
<dbReference type="PROSITE" id="PS00108">
    <property type="entry name" value="PROTEIN_KINASE_ST"/>
    <property type="match status" value="1"/>
</dbReference>
<dbReference type="InterPro" id="IPR045133">
    <property type="entry name" value="IRE1/2-like"/>
</dbReference>
<dbReference type="Proteomes" id="UP000799438">
    <property type="component" value="Unassembled WGS sequence"/>
</dbReference>
<dbReference type="InterPro" id="IPR038357">
    <property type="entry name" value="KEN_sf"/>
</dbReference>
<keyword evidence="10" id="KW-1133">Transmembrane helix</keyword>
<dbReference type="InterPro" id="IPR011047">
    <property type="entry name" value="Quinoprotein_ADH-like_sf"/>
</dbReference>
<dbReference type="AlphaFoldDB" id="A0A6A6BHQ9"/>
<feature type="region of interest" description="Disordered" evidence="14">
    <location>
        <begin position="37"/>
        <end position="61"/>
    </location>
</feature>
<feature type="compositionally biased region" description="Polar residues" evidence="14">
    <location>
        <begin position="917"/>
        <end position="933"/>
    </location>
</feature>
<accession>A0A6A6BHQ9</accession>
<dbReference type="PANTHER" id="PTHR13954:SF6">
    <property type="entry name" value="NON-SPECIFIC SERINE_THREONINE PROTEIN KINASE"/>
    <property type="match status" value="1"/>
</dbReference>
<dbReference type="Pfam" id="PF06479">
    <property type="entry name" value="Ribonuc_2-5A"/>
    <property type="match status" value="1"/>
</dbReference>
<feature type="chain" id="PRO_5025650807" description="non-specific serine/threonine protein kinase" evidence="15">
    <location>
        <begin position="33"/>
        <end position="1170"/>
    </location>
</feature>
<dbReference type="InterPro" id="IPR000719">
    <property type="entry name" value="Prot_kinase_dom"/>
</dbReference>
<feature type="compositionally biased region" description="Polar residues" evidence="14">
    <location>
        <begin position="37"/>
        <end position="46"/>
    </location>
</feature>
<evidence type="ECO:0000256" key="6">
    <source>
        <dbReference type="ARBA" id="ARBA00022729"/>
    </source>
</evidence>
<dbReference type="GO" id="GO:1990604">
    <property type="term" value="C:IRE1-TRAF2-ASK1 complex"/>
    <property type="evidence" value="ECO:0007669"/>
    <property type="project" value="TreeGrafter"/>
</dbReference>
<dbReference type="SMART" id="SM00564">
    <property type="entry name" value="PQQ"/>
    <property type="match status" value="2"/>
</dbReference>